<dbReference type="CDD" id="cd06577">
    <property type="entry name" value="PASTA_pknB"/>
    <property type="match status" value="2"/>
</dbReference>
<dbReference type="PROSITE" id="PS51178">
    <property type="entry name" value="PASTA"/>
    <property type="match status" value="1"/>
</dbReference>
<reference evidence="3 4" key="1">
    <citation type="submission" date="2018-05" db="EMBL/GenBank/DDBJ databases">
        <title>Genome sequencing of Flavobacterium sp. HYN0049.</title>
        <authorList>
            <person name="Yi H."/>
            <person name="Baek C."/>
        </authorList>
    </citation>
    <scope>NUCLEOTIDE SEQUENCE [LARGE SCALE GENOMIC DNA]</scope>
    <source>
        <strain evidence="3 4">HYN0049</strain>
    </source>
</reference>
<keyword evidence="1" id="KW-1133">Transmembrane helix</keyword>
<gene>
    <name evidence="3" type="ORF">HYN49_12820</name>
</gene>
<dbReference type="Proteomes" id="UP000244937">
    <property type="component" value="Chromosome"/>
</dbReference>
<evidence type="ECO:0000259" key="2">
    <source>
        <dbReference type="PROSITE" id="PS51178"/>
    </source>
</evidence>
<dbReference type="Pfam" id="PF03793">
    <property type="entry name" value="PASTA"/>
    <property type="match status" value="1"/>
</dbReference>
<organism evidence="3 4">
    <name type="scientific">Flavobacterium pallidum</name>
    <dbReference type="NCBI Taxonomy" id="2172098"/>
    <lineage>
        <taxon>Bacteria</taxon>
        <taxon>Pseudomonadati</taxon>
        <taxon>Bacteroidota</taxon>
        <taxon>Flavobacteriia</taxon>
        <taxon>Flavobacteriales</taxon>
        <taxon>Flavobacteriaceae</taxon>
        <taxon>Flavobacterium</taxon>
    </lineage>
</organism>
<dbReference type="SUPFAM" id="SSF54184">
    <property type="entry name" value="Penicillin-binding protein 2x (pbp-2x), c-terminal domain"/>
    <property type="match status" value="1"/>
</dbReference>
<protein>
    <submittedName>
        <fullName evidence="3">PASTA domain-containing protein</fullName>
    </submittedName>
</protein>
<proteinExistence type="predicted"/>
<dbReference type="KEGG" id="fpal:HYN49_12820"/>
<evidence type="ECO:0000313" key="3">
    <source>
        <dbReference type="EMBL" id="AWI26708.1"/>
    </source>
</evidence>
<dbReference type="RefSeq" id="WP_108904485.1">
    <property type="nucleotide sequence ID" value="NZ_CP029187.1"/>
</dbReference>
<keyword evidence="1" id="KW-0472">Membrane</keyword>
<feature type="transmembrane region" description="Helical" evidence="1">
    <location>
        <begin position="12"/>
        <end position="34"/>
    </location>
</feature>
<keyword evidence="1" id="KW-0812">Transmembrane</keyword>
<evidence type="ECO:0000313" key="4">
    <source>
        <dbReference type="Proteomes" id="UP000244937"/>
    </source>
</evidence>
<feature type="domain" description="PASTA" evidence="2">
    <location>
        <begin position="41"/>
        <end position="108"/>
    </location>
</feature>
<accession>A0A2S1SJX9</accession>
<name>A0A2S1SJX9_9FLAO</name>
<dbReference type="SMART" id="SM00740">
    <property type="entry name" value="PASTA"/>
    <property type="match status" value="2"/>
</dbReference>
<dbReference type="InterPro" id="IPR005543">
    <property type="entry name" value="PASTA_dom"/>
</dbReference>
<keyword evidence="4" id="KW-1185">Reference proteome</keyword>
<evidence type="ECO:0000256" key="1">
    <source>
        <dbReference type="SAM" id="Phobius"/>
    </source>
</evidence>
<dbReference type="OrthoDB" id="9803895at2"/>
<sequence length="200" mass="22432">MSLRNYLTSKVFFRQLALAFLILLVIGFLLLQWISFSTKHGQEITVPNLAKMSIEQAEEVLDNADLDYEVLDTVDFNPDYPKFTIVKQDPLAGAKVKEDRKIYIKINSGGFNSVRVPNLIEQTLRQAVPTLQSIGLQQGKITYKPYLGKDMVLEMMQNGKVLKPGDKVLKSSKIDLVVGDGKVGFDEENETETDTTSSNN</sequence>
<dbReference type="EMBL" id="CP029187">
    <property type="protein sequence ID" value="AWI26708.1"/>
    <property type="molecule type" value="Genomic_DNA"/>
</dbReference>
<dbReference type="AlphaFoldDB" id="A0A2S1SJX9"/>
<dbReference type="Gene3D" id="3.30.10.20">
    <property type="match status" value="2"/>
</dbReference>